<dbReference type="PROSITE" id="PS50304">
    <property type="entry name" value="TUDOR"/>
    <property type="match status" value="1"/>
</dbReference>
<sequence length="160" mass="18423">MSTFTYKQPEVFKTKTEMVYASCIVEPKFFWCQFANTEDLCEVSQLAQEAGKAQQDVTFLQSLGPGSHCLALFPDDKLWCRAMVVQKDNRTVHVLFVDYGNESDIDIQDTRPLPQNLLEKVPQAFLCRLIGFDDIKYYSASKKYSQTHPDIVLRVKEKLL</sequence>
<dbReference type="STRING" id="48699.ENSPLAP00000008665"/>
<dbReference type="PANTHER" id="PTHR22948:SF76">
    <property type="entry name" value="FI20010P1-RELATED"/>
    <property type="match status" value="1"/>
</dbReference>
<dbReference type="InterPro" id="IPR050621">
    <property type="entry name" value="Tudor_domain_containing"/>
</dbReference>
<reference evidence="2" key="2">
    <citation type="submission" date="2025-09" db="UniProtKB">
        <authorList>
            <consortium name="Ensembl"/>
        </authorList>
    </citation>
    <scope>IDENTIFICATION</scope>
</reference>
<reference evidence="2" key="1">
    <citation type="submission" date="2025-08" db="UniProtKB">
        <authorList>
            <consortium name="Ensembl"/>
        </authorList>
    </citation>
    <scope>IDENTIFICATION</scope>
</reference>
<dbReference type="InterPro" id="IPR002999">
    <property type="entry name" value="Tudor"/>
</dbReference>
<dbReference type="SMART" id="SM00333">
    <property type="entry name" value="TUDOR"/>
    <property type="match status" value="1"/>
</dbReference>
<organism evidence="2 3">
    <name type="scientific">Poecilia latipinna</name>
    <name type="common">sailfin molly</name>
    <dbReference type="NCBI Taxonomy" id="48699"/>
    <lineage>
        <taxon>Eukaryota</taxon>
        <taxon>Metazoa</taxon>
        <taxon>Chordata</taxon>
        <taxon>Craniata</taxon>
        <taxon>Vertebrata</taxon>
        <taxon>Euteleostomi</taxon>
        <taxon>Actinopterygii</taxon>
        <taxon>Neopterygii</taxon>
        <taxon>Teleostei</taxon>
        <taxon>Neoteleostei</taxon>
        <taxon>Acanthomorphata</taxon>
        <taxon>Ovalentaria</taxon>
        <taxon>Atherinomorphae</taxon>
        <taxon>Cyprinodontiformes</taxon>
        <taxon>Poeciliidae</taxon>
        <taxon>Poeciliinae</taxon>
        <taxon>Poecilia</taxon>
    </lineage>
</organism>
<name>A0A3B3U5N3_9TELE</name>
<feature type="domain" description="Tudor" evidence="1">
    <location>
        <begin position="62"/>
        <end position="120"/>
    </location>
</feature>
<dbReference type="AlphaFoldDB" id="A0A3B3U5N3"/>
<dbReference type="FunFam" id="2.30.30.140:FF:000018">
    <property type="entry name" value="Serine/threonine-protein kinase 31"/>
    <property type="match status" value="1"/>
</dbReference>
<accession>A0A3B3U5N3</accession>
<dbReference type="Gene3D" id="2.30.30.140">
    <property type="match status" value="1"/>
</dbReference>
<dbReference type="GeneTree" id="ENSGT00940000159049"/>
<dbReference type="Ensembl" id="ENSPLAT00000002495.1">
    <property type="protein sequence ID" value="ENSPLAP00000008665.1"/>
    <property type="gene ID" value="ENSPLAG00000011282.1"/>
</dbReference>
<evidence type="ECO:0000259" key="1">
    <source>
        <dbReference type="PROSITE" id="PS50304"/>
    </source>
</evidence>
<evidence type="ECO:0000313" key="3">
    <source>
        <dbReference type="Proteomes" id="UP000261500"/>
    </source>
</evidence>
<proteinExistence type="predicted"/>
<keyword evidence="3" id="KW-1185">Reference proteome</keyword>
<dbReference type="InterPro" id="IPR035437">
    <property type="entry name" value="SNase_OB-fold_sf"/>
</dbReference>
<dbReference type="SUPFAM" id="SSF63748">
    <property type="entry name" value="Tudor/PWWP/MBT"/>
    <property type="match status" value="1"/>
</dbReference>
<evidence type="ECO:0000313" key="2">
    <source>
        <dbReference type="Ensembl" id="ENSPLAP00000008665.1"/>
    </source>
</evidence>
<dbReference type="Proteomes" id="UP000261500">
    <property type="component" value="Unplaced"/>
</dbReference>
<protein>
    <recommendedName>
        <fullName evidence="1">Tudor domain-containing protein</fullName>
    </recommendedName>
</protein>
<dbReference type="Pfam" id="PF00567">
    <property type="entry name" value="TUDOR"/>
    <property type="match status" value="1"/>
</dbReference>
<dbReference type="Gene3D" id="2.40.50.90">
    <property type="match status" value="1"/>
</dbReference>
<dbReference type="PANTHER" id="PTHR22948">
    <property type="entry name" value="TUDOR DOMAIN CONTAINING PROTEIN"/>
    <property type="match status" value="1"/>
</dbReference>